<evidence type="ECO:0000313" key="3">
    <source>
        <dbReference type="Proteomes" id="UP001159363"/>
    </source>
</evidence>
<comment type="caution">
    <text evidence="2">The sequence shown here is derived from an EMBL/GenBank/DDBJ whole genome shotgun (WGS) entry which is preliminary data.</text>
</comment>
<dbReference type="Proteomes" id="UP001159363">
    <property type="component" value="Chromosome 3"/>
</dbReference>
<protein>
    <submittedName>
        <fullName evidence="2">Uncharacterized protein</fullName>
    </submittedName>
</protein>
<sequence>MKRYVLRQHMLTPSRQILADLGMFFQCIAFHKQYGINVVSSRVWYVREQTGFGSGSVDPRSQTTMLEFPRFLDVLRSIILFPRKMSVADVTARECRYHSWRVAAGTSVLVDLSQLSRMPICTCMRGYRARRQVMRPWSRGATSESRLSPNIPCPTTDVMLHRAKLTRRKAILSCHREFGHSGVLVEQIGKDWCGLSSMWTNCGADCRVVRGADRVRMIGVNLCVSVFIDVWIGARIGWGKREIAKETRRPATSFGTIPTCENPRAAWHGIEPGWRWWEADSLTTQPPRPRLTVLWRASSAPAKQPGVRACVARLNLPARGLGLGGGKQRCWRAERRSRPPAAQCGSRSQPGGAYSHAWYVTRRARGSRGPQHQLDGGGMKEPGGGRHRHAVREAERRLAAILRTARKLSVRPADVARLTAARKLREAAGGGSAGAGRCYRWWRRSRRSPCCCCSCARPSPRRPPASRTHDSCSCSVCRRRTLIPHGPDTRWPVEPDLHPVPPASRLHWLVLSHLPSHTSFNTTTVPHIFHADNGMVLYHRPWQILFPLLSFRTTGSISDDLDIEETGVEIGGWGKREIPEKTRRPAAPSGTIPTCENPVTRPGIEPGSPWWEAIVLIAQSPCPPPPSWKKVLDDVAELPHSSCSWHYHKHRLRRVGVNDTHCTGSRLNNYSERSPVHCGICVRIGVGQCWVRAQKRNKRSTSSLVYGPVHCGVARRSDASREQVLVASRTSRVRSYFRGIAPRVFARGARSGRPVFAGDLPFPPAHAFRRRSTLALVSPSPTPNHHGELNPSLAPSHRLPNLLFRATSFPRRPDIEILISSKVFALGEGPFHKQNPLNSARCRSRPHSVSTIRPWVIAAIEYIAVVSILLTPPKVTTIWVGNHHLGRHHLSTILAANDHDLDPMIFSDLENKTKKLQKNT</sequence>
<feature type="region of interest" description="Disordered" evidence="1">
    <location>
        <begin position="365"/>
        <end position="387"/>
    </location>
</feature>
<accession>A0ABQ9I0T7</accession>
<reference evidence="2 3" key="1">
    <citation type="submission" date="2023-02" db="EMBL/GenBank/DDBJ databases">
        <title>LHISI_Scaffold_Assembly.</title>
        <authorList>
            <person name="Stuart O.P."/>
            <person name="Cleave R."/>
            <person name="Magrath M.J.L."/>
            <person name="Mikheyev A.S."/>
        </authorList>
    </citation>
    <scope>NUCLEOTIDE SEQUENCE [LARGE SCALE GENOMIC DNA]</scope>
    <source>
        <strain evidence="2">Daus_M_001</strain>
        <tissue evidence="2">Leg muscle</tissue>
    </source>
</reference>
<organism evidence="2 3">
    <name type="scientific">Dryococelus australis</name>
    <dbReference type="NCBI Taxonomy" id="614101"/>
    <lineage>
        <taxon>Eukaryota</taxon>
        <taxon>Metazoa</taxon>
        <taxon>Ecdysozoa</taxon>
        <taxon>Arthropoda</taxon>
        <taxon>Hexapoda</taxon>
        <taxon>Insecta</taxon>
        <taxon>Pterygota</taxon>
        <taxon>Neoptera</taxon>
        <taxon>Polyneoptera</taxon>
        <taxon>Phasmatodea</taxon>
        <taxon>Verophasmatodea</taxon>
        <taxon>Anareolatae</taxon>
        <taxon>Phasmatidae</taxon>
        <taxon>Eurycanthinae</taxon>
        <taxon>Dryococelus</taxon>
    </lineage>
</organism>
<keyword evidence="3" id="KW-1185">Reference proteome</keyword>
<evidence type="ECO:0000256" key="1">
    <source>
        <dbReference type="SAM" id="MobiDB-lite"/>
    </source>
</evidence>
<dbReference type="EMBL" id="JARBHB010000003">
    <property type="protein sequence ID" value="KAJ8890246.1"/>
    <property type="molecule type" value="Genomic_DNA"/>
</dbReference>
<evidence type="ECO:0000313" key="2">
    <source>
        <dbReference type="EMBL" id="KAJ8890246.1"/>
    </source>
</evidence>
<gene>
    <name evidence="2" type="ORF">PR048_009754</name>
</gene>
<proteinExistence type="predicted"/>
<name>A0ABQ9I0T7_9NEOP</name>